<reference evidence="3 4" key="1">
    <citation type="submission" date="2016-10" db="EMBL/GenBank/DDBJ databases">
        <authorList>
            <person name="de Groot N.N."/>
        </authorList>
    </citation>
    <scope>NUCLEOTIDE SEQUENCE [LARGE SCALE GENOMIC DNA]</scope>
    <source>
        <strain evidence="3 4">DSM 27842</strain>
    </source>
</reference>
<comment type="similarity">
    <text evidence="1 2">Belongs to the UPF0301 (AlgH) family.</text>
</comment>
<gene>
    <name evidence="3" type="ORF">SAMN04490248_11134</name>
</gene>
<dbReference type="EMBL" id="FODS01000011">
    <property type="protein sequence ID" value="SEO74705.1"/>
    <property type="molecule type" value="Genomic_DNA"/>
</dbReference>
<evidence type="ECO:0000313" key="4">
    <source>
        <dbReference type="Proteomes" id="UP000198893"/>
    </source>
</evidence>
<dbReference type="AlphaFoldDB" id="A0A1H8S7U9"/>
<organism evidence="3 4">
    <name type="scientific">Salinihabitans flavidus</name>
    <dbReference type="NCBI Taxonomy" id="569882"/>
    <lineage>
        <taxon>Bacteria</taxon>
        <taxon>Pseudomonadati</taxon>
        <taxon>Pseudomonadota</taxon>
        <taxon>Alphaproteobacteria</taxon>
        <taxon>Rhodobacterales</taxon>
        <taxon>Roseobacteraceae</taxon>
        <taxon>Salinihabitans</taxon>
    </lineage>
</organism>
<protein>
    <recommendedName>
        <fullName evidence="2">UPF0301 protein SAMN04490248_11134</fullName>
    </recommendedName>
</protein>
<name>A0A1H8S7U9_9RHOB</name>
<dbReference type="OrthoDB" id="9807486at2"/>
<sequence>MQDDKEALDLSGKMLIAMPGMGDPRFANAVVFLCAYSDDGAMGLIVNKPVEDMRLSDLLEQLSIEQSDPRGNIGLHFGGPVEGGRGFVLHSPDYRSELSTMAVSEGFAMTATLDILEEMARGAGPDRALMALGYAGWGPGQIEAEIAANGWLVCDPTQTMVFDLPDADKWTAALRSIGVDALTLSSSAGHA</sequence>
<dbReference type="HAMAP" id="MF_00758">
    <property type="entry name" value="UPF0301"/>
    <property type="match status" value="1"/>
</dbReference>
<keyword evidence="4" id="KW-1185">Reference proteome</keyword>
<evidence type="ECO:0000313" key="3">
    <source>
        <dbReference type="EMBL" id="SEO74705.1"/>
    </source>
</evidence>
<dbReference type="SUPFAM" id="SSF143456">
    <property type="entry name" value="VC0467-like"/>
    <property type="match status" value="1"/>
</dbReference>
<dbReference type="Gene3D" id="3.40.1740.10">
    <property type="entry name" value="VC0467-like"/>
    <property type="match status" value="1"/>
</dbReference>
<accession>A0A1H8S7U9</accession>
<dbReference type="InterPro" id="IPR003774">
    <property type="entry name" value="AlgH-like"/>
</dbReference>
<dbReference type="RefSeq" id="WP_093118309.1">
    <property type="nucleotide sequence ID" value="NZ_FODS01000011.1"/>
</dbReference>
<dbReference type="GO" id="GO:0005829">
    <property type="term" value="C:cytosol"/>
    <property type="evidence" value="ECO:0007669"/>
    <property type="project" value="TreeGrafter"/>
</dbReference>
<dbReference type="Proteomes" id="UP000198893">
    <property type="component" value="Unassembled WGS sequence"/>
</dbReference>
<dbReference type="NCBIfam" id="NF001268">
    <property type="entry name" value="PRK00228.1-4"/>
    <property type="match status" value="1"/>
</dbReference>
<dbReference type="Pfam" id="PF02622">
    <property type="entry name" value="DUF179"/>
    <property type="match status" value="1"/>
</dbReference>
<dbReference type="STRING" id="569882.SAMN04490248_11134"/>
<proteinExistence type="inferred from homology"/>
<dbReference type="PANTHER" id="PTHR30327:SF1">
    <property type="entry name" value="UPF0301 PROTEIN YQGE"/>
    <property type="match status" value="1"/>
</dbReference>
<dbReference type="PANTHER" id="PTHR30327">
    <property type="entry name" value="UNCHARACTERIZED PROTEIN YQGE"/>
    <property type="match status" value="1"/>
</dbReference>
<evidence type="ECO:0000256" key="2">
    <source>
        <dbReference type="HAMAP-Rule" id="MF_00758"/>
    </source>
</evidence>
<evidence type="ECO:0000256" key="1">
    <source>
        <dbReference type="ARBA" id="ARBA00009600"/>
    </source>
</evidence>